<evidence type="ECO:0000259" key="4">
    <source>
        <dbReference type="PROSITE" id="PS50949"/>
    </source>
</evidence>
<evidence type="ECO:0000256" key="1">
    <source>
        <dbReference type="ARBA" id="ARBA00023015"/>
    </source>
</evidence>
<keyword evidence="1" id="KW-0805">Transcription regulation</keyword>
<gene>
    <name evidence="5" type="ORF">C7389_105213</name>
</gene>
<sequence>MENAPETVDKSRGRLTDEVCKRIADDIVLGHFAPGARLEEYALAERYGVSRTPVREAIKLLAISGLVVYKPNRGASVAQMTPEQLDYTFEAIGELEAACARHAALRMNEAERARLAALHEASRAALQSRDMETYSALNVEFHELIMDAAHNPVLKEVTAALRTRVTPFRRTQFRDFERIGASFAEHATIVEALLAGDALGAFREMRAHLLSARSASQRLSPLWGKGEAV</sequence>
<dbReference type="InterPro" id="IPR036390">
    <property type="entry name" value="WH_DNA-bd_sf"/>
</dbReference>
<dbReference type="RefSeq" id="WP_133590213.1">
    <property type="nucleotide sequence ID" value="NZ_SNVV01000005.1"/>
</dbReference>
<dbReference type="Proteomes" id="UP000295129">
    <property type="component" value="Unassembled WGS sequence"/>
</dbReference>
<name>A0A4R6E950_9RHOO</name>
<dbReference type="SUPFAM" id="SSF46785">
    <property type="entry name" value="Winged helix' DNA-binding domain"/>
    <property type="match status" value="1"/>
</dbReference>
<dbReference type="PANTHER" id="PTHR43537:SF49">
    <property type="entry name" value="TRANSCRIPTIONAL REGULATORY PROTEIN"/>
    <property type="match status" value="1"/>
</dbReference>
<dbReference type="InterPro" id="IPR036388">
    <property type="entry name" value="WH-like_DNA-bd_sf"/>
</dbReference>
<keyword evidence="2" id="KW-0238">DNA-binding</keyword>
<dbReference type="EMBL" id="SNVV01000005">
    <property type="protein sequence ID" value="TDN53538.1"/>
    <property type="molecule type" value="Genomic_DNA"/>
</dbReference>
<dbReference type="SMART" id="SM00895">
    <property type="entry name" value="FCD"/>
    <property type="match status" value="1"/>
</dbReference>
<protein>
    <submittedName>
        <fullName evidence="5">GntR family transcriptional regulator</fullName>
    </submittedName>
</protein>
<dbReference type="PANTHER" id="PTHR43537">
    <property type="entry name" value="TRANSCRIPTIONAL REGULATOR, GNTR FAMILY"/>
    <property type="match status" value="1"/>
</dbReference>
<reference evidence="5 6" key="1">
    <citation type="submission" date="2019-03" db="EMBL/GenBank/DDBJ databases">
        <title>Genomic Encyclopedia of Type Strains, Phase IV (KMG-IV): sequencing the most valuable type-strain genomes for metagenomic binning, comparative biology and taxonomic classification.</title>
        <authorList>
            <person name="Goeker M."/>
        </authorList>
    </citation>
    <scope>NUCLEOTIDE SEQUENCE [LARGE SCALE GENOMIC DNA]</scope>
    <source>
        <strain evidence="5 6">DSM 12121</strain>
    </source>
</reference>
<evidence type="ECO:0000313" key="6">
    <source>
        <dbReference type="Proteomes" id="UP000295129"/>
    </source>
</evidence>
<dbReference type="GO" id="GO:0003700">
    <property type="term" value="F:DNA-binding transcription factor activity"/>
    <property type="evidence" value="ECO:0007669"/>
    <property type="project" value="InterPro"/>
</dbReference>
<feature type="domain" description="HTH gntR-type" evidence="4">
    <location>
        <begin position="13"/>
        <end position="80"/>
    </location>
</feature>
<dbReference type="AlphaFoldDB" id="A0A4R6E950"/>
<dbReference type="Gene3D" id="1.20.120.530">
    <property type="entry name" value="GntR ligand-binding domain-like"/>
    <property type="match status" value="1"/>
</dbReference>
<dbReference type="Pfam" id="PF07729">
    <property type="entry name" value="FCD"/>
    <property type="match status" value="1"/>
</dbReference>
<evidence type="ECO:0000313" key="5">
    <source>
        <dbReference type="EMBL" id="TDN53538.1"/>
    </source>
</evidence>
<dbReference type="Pfam" id="PF00392">
    <property type="entry name" value="GntR"/>
    <property type="match status" value="1"/>
</dbReference>
<dbReference type="Gene3D" id="1.10.10.10">
    <property type="entry name" value="Winged helix-like DNA-binding domain superfamily/Winged helix DNA-binding domain"/>
    <property type="match status" value="1"/>
</dbReference>
<keyword evidence="6" id="KW-1185">Reference proteome</keyword>
<organism evidence="5 6">
    <name type="scientific">Azoarcus indigens</name>
    <dbReference type="NCBI Taxonomy" id="29545"/>
    <lineage>
        <taxon>Bacteria</taxon>
        <taxon>Pseudomonadati</taxon>
        <taxon>Pseudomonadota</taxon>
        <taxon>Betaproteobacteria</taxon>
        <taxon>Rhodocyclales</taxon>
        <taxon>Zoogloeaceae</taxon>
        <taxon>Azoarcus</taxon>
    </lineage>
</organism>
<dbReference type="OrthoDB" id="5343379at2"/>
<dbReference type="GO" id="GO:0003677">
    <property type="term" value="F:DNA binding"/>
    <property type="evidence" value="ECO:0007669"/>
    <property type="project" value="UniProtKB-KW"/>
</dbReference>
<keyword evidence="3" id="KW-0804">Transcription</keyword>
<evidence type="ECO:0000256" key="2">
    <source>
        <dbReference type="ARBA" id="ARBA00023125"/>
    </source>
</evidence>
<dbReference type="InterPro" id="IPR000524">
    <property type="entry name" value="Tscrpt_reg_HTH_GntR"/>
</dbReference>
<dbReference type="InterPro" id="IPR008920">
    <property type="entry name" value="TF_FadR/GntR_C"/>
</dbReference>
<dbReference type="SMART" id="SM00345">
    <property type="entry name" value="HTH_GNTR"/>
    <property type="match status" value="1"/>
</dbReference>
<dbReference type="CDD" id="cd07377">
    <property type="entry name" value="WHTH_GntR"/>
    <property type="match status" value="1"/>
</dbReference>
<dbReference type="InterPro" id="IPR011711">
    <property type="entry name" value="GntR_C"/>
</dbReference>
<evidence type="ECO:0000256" key="3">
    <source>
        <dbReference type="ARBA" id="ARBA00023163"/>
    </source>
</evidence>
<dbReference type="PROSITE" id="PS50949">
    <property type="entry name" value="HTH_GNTR"/>
    <property type="match status" value="1"/>
</dbReference>
<accession>A0A4R6E950</accession>
<dbReference type="PRINTS" id="PR00035">
    <property type="entry name" value="HTHGNTR"/>
</dbReference>
<proteinExistence type="predicted"/>
<comment type="caution">
    <text evidence="5">The sequence shown here is derived from an EMBL/GenBank/DDBJ whole genome shotgun (WGS) entry which is preliminary data.</text>
</comment>
<dbReference type="SUPFAM" id="SSF48008">
    <property type="entry name" value="GntR ligand-binding domain-like"/>
    <property type="match status" value="1"/>
</dbReference>